<evidence type="ECO:0000256" key="1">
    <source>
        <dbReference type="SAM" id="MobiDB-lite"/>
    </source>
</evidence>
<reference evidence="3" key="1">
    <citation type="submission" date="2016-10" db="EMBL/GenBank/DDBJ databases">
        <authorList>
            <person name="Varghese N."/>
            <person name="Submissions S."/>
        </authorList>
    </citation>
    <scope>NUCLEOTIDE SEQUENCE [LARGE SCALE GENOMIC DNA]</scope>
    <source>
        <strain evidence="3">DSM 1565</strain>
    </source>
</reference>
<evidence type="ECO:0000313" key="3">
    <source>
        <dbReference type="Proteomes" id="UP000199423"/>
    </source>
</evidence>
<dbReference type="STRING" id="51670.SAMN04488557_3599"/>
<dbReference type="Proteomes" id="UP000199423">
    <property type="component" value="Unassembled WGS sequence"/>
</dbReference>
<keyword evidence="3" id="KW-1185">Reference proteome</keyword>
<dbReference type="RefSeq" id="WP_092869036.1">
    <property type="nucleotide sequence ID" value="NZ_FPCH01000003.1"/>
</dbReference>
<name>A0A1I7NU65_9HYPH</name>
<protein>
    <submittedName>
        <fullName evidence="2">Uncharacterized protein</fullName>
    </submittedName>
</protein>
<dbReference type="EMBL" id="FPCH01000003">
    <property type="protein sequence ID" value="SFV38194.1"/>
    <property type="molecule type" value="Genomic_DNA"/>
</dbReference>
<organism evidence="2 3">
    <name type="scientific">Hyphomicrobium facile</name>
    <dbReference type="NCBI Taxonomy" id="51670"/>
    <lineage>
        <taxon>Bacteria</taxon>
        <taxon>Pseudomonadati</taxon>
        <taxon>Pseudomonadota</taxon>
        <taxon>Alphaproteobacteria</taxon>
        <taxon>Hyphomicrobiales</taxon>
        <taxon>Hyphomicrobiaceae</taxon>
        <taxon>Hyphomicrobium</taxon>
    </lineage>
</organism>
<sequence>MGTTLPQSIIYETADARSVEREMSSLEMLEHMSFFAVLVLSPSLFDHEFAWQKEADDFRRAADEAERQAYKASQHVSTRCPDGAGDACA</sequence>
<gene>
    <name evidence="2" type="ORF">SAMN04488557_3599</name>
</gene>
<evidence type="ECO:0000313" key="2">
    <source>
        <dbReference type="EMBL" id="SFV38194.1"/>
    </source>
</evidence>
<dbReference type="AlphaFoldDB" id="A0A1I7NU65"/>
<feature type="region of interest" description="Disordered" evidence="1">
    <location>
        <begin position="70"/>
        <end position="89"/>
    </location>
</feature>
<proteinExistence type="predicted"/>
<accession>A0A1I7NU65</accession>